<dbReference type="PANTHER" id="PTHR33988">
    <property type="entry name" value="ENDORIBONUCLEASE MAZF-RELATED"/>
    <property type="match status" value="1"/>
</dbReference>
<dbReference type="AlphaFoldDB" id="A0A450TAJ4"/>
<keyword evidence="1" id="KW-0378">Hydrolase</keyword>
<gene>
    <name evidence="2" type="ORF">BECKDK2373B_GA0170837_112811</name>
</gene>
<evidence type="ECO:0000313" key="2">
    <source>
        <dbReference type="EMBL" id="VFJ63706.1"/>
    </source>
</evidence>
<reference evidence="2" key="1">
    <citation type="submission" date="2019-02" db="EMBL/GenBank/DDBJ databases">
        <authorList>
            <person name="Gruber-Vodicka R. H."/>
            <person name="Seah K. B. B."/>
        </authorList>
    </citation>
    <scope>NUCLEOTIDE SEQUENCE</scope>
    <source>
        <strain evidence="2">BECK_DK47</strain>
    </source>
</reference>
<dbReference type="GO" id="GO:0003677">
    <property type="term" value="F:DNA binding"/>
    <property type="evidence" value="ECO:0007669"/>
    <property type="project" value="InterPro"/>
</dbReference>
<dbReference type="InterPro" id="IPR011067">
    <property type="entry name" value="Plasmid_toxin/cell-grow_inhib"/>
</dbReference>
<protein>
    <recommendedName>
        <fullName evidence="1">mRNA interferase</fullName>
        <ecNumber evidence="1">3.1.-.-</ecNumber>
    </recommendedName>
</protein>
<dbReference type="EMBL" id="CAADEX010000128">
    <property type="protein sequence ID" value="VFJ63706.1"/>
    <property type="molecule type" value="Genomic_DNA"/>
</dbReference>
<dbReference type="SUPFAM" id="SSF50118">
    <property type="entry name" value="Cell growth inhibitor/plasmid maintenance toxic component"/>
    <property type="match status" value="1"/>
</dbReference>
<keyword evidence="1" id="KW-0255">Endonuclease</keyword>
<organism evidence="2">
    <name type="scientific">Candidatus Kentrum sp. DK</name>
    <dbReference type="NCBI Taxonomy" id="2126562"/>
    <lineage>
        <taxon>Bacteria</taxon>
        <taxon>Pseudomonadati</taxon>
        <taxon>Pseudomonadota</taxon>
        <taxon>Gammaproteobacteria</taxon>
        <taxon>Candidatus Kentrum</taxon>
    </lineage>
</organism>
<name>A0A450TAJ4_9GAMM</name>
<proteinExistence type="inferred from homology"/>
<dbReference type="PIRSF" id="PIRSF033490">
    <property type="entry name" value="MazF"/>
    <property type="match status" value="1"/>
</dbReference>
<dbReference type="InterPro" id="IPR003477">
    <property type="entry name" value="PemK-like"/>
</dbReference>
<dbReference type="GO" id="GO:0016787">
    <property type="term" value="F:hydrolase activity"/>
    <property type="evidence" value="ECO:0007669"/>
    <property type="project" value="UniProtKB-KW"/>
</dbReference>
<accession>A0A450TAJ4</accession>
<keyword evidence="1" id="KW-0540">Nuclease</keyword>
<dbReference type="GO" id="GO:0016075">
    <property type="term" value="P:rRNA catabolic process"/>
    <property type="evidence" value="ECO:0007669"/>
    <property type="project" value="TreeGrafter"/>
</dbReference>
<dbReference type="GO" id="GO:0004521">
    <property type="term" value="F:RNA endonuclease activity"/>
    <property type="evidence" value="ECO:0007669"/>
    <property type="project" value="TreeGrafter"/>
</dbReference>
<dbReference type="PANTHER" id="PTHR33988:SF2">
    <property type="entry name" value="ENDORIBONUCLEASE MAZF"/>
    <property type="match status" value="1"/>
</dbReference>
<dbReference type="GO" id="GO:0006402">
    <property type="term" value="P:mRNA catabolic process"/>
    <property type="evidence" value="ECO:0007669"/>
    <property type="project" value="TreeGrafter"/>
</dbReference>
<sequence>MTDQPIKRGDIRWVNLDPTQGSEIKKTRPCVVLTHDTLNRLRRTVVVVPLSTAAKSHPPITVSTTCQGATAVAVVDQIRAVARHRLKSKVETLSLEELNEVCQAVSSILELG</sequence>
<dbReference type="Pfam" id="PF02452">
    <property type="entry name" value="PemK_toxin"/>
    <property type="match status" value="1"/>
</dbReference>
<dbReference type="Gene3D" id="2.30.30.110">
    <property type="match status" value="1"/>
</dbReference>
<evidence type="ECO:0000256" key="1">
    <source>
        <dbReference type="PIRNR" id="PIRNR033490"/>
    </source>
</evidence>
<comment type="similarity">
    <text evidence="1">Belongs to the PemK/MazF family.</text>
</comment>
<comment type="function">
    <text evidence="1">Toxic component of a type II toxin-antitoxin (TA) system.</text>
</comment>
<dbReference type="EC" id="3.1.-.-" evidence="1"/>